<feature type="region of interest" description="Disordered" evidence="1">
    <location>
        <begin position="55"/>
        <end position="144"/>
    </location>
</feature>
<accession>S7RFG4</accession>
<evidence type="ECO:0000256" key="1">
    <source>
        <dbReference type="SAM" id="MobiDB-lite"/>
    </source>
</evidence>
<dbReference type="AlphaFoldDB" id="S7RFG4"/>
<dbReference type="Proteomes" id="UP000030669">
    <property type="component" value="Unassembled WGS sequence"/>
</dbReference>
<keyword evidence="3" id="KW-1185">Reference proteome</keyword>
<dbReference type="OrthoDB" id="3255996at2759"/>
<feature type="compositionally biased region" description="Polar residues" evidence="1">
    <location>
        <begin position="11"/>
        <end position="22"/>
    </location>
</feature>
<feature type="compositionally biased region" description="Low complexity" evidence="1">
    <location>
        <begin position="85"/>
        <end position="97"/>
    </location>
</feature>
<evidence type="ECO:0000313" key="3">
    <source>
        <dbReference type="Proteomes" id="UP000030669"/>
    </source>
</evidence>
<feature type="compositionally biased region" description="Polar residues" evidence="1">
    <location>
        <begin position="56"/>
        <end position="69"/>
    </location>
</feature>
<proteinExistence type="predicted"/>
<sequence>MTLVTKEISKTMGQTGEGITSEDQIREGTEIANKWEAIRVECPWYFDMKALITKHPNVTPTGLGNSTSEIDMEDGGTQPESSAVDAEGSEQGDAAASSDDDDVAGGLGKRKASDQDTLSKKAKGEKKTQAQPGLSTPAMSSTNQFKKAKLNFEEVAKAEEMTRQKELERDI</sequence>
<dbReference type="RefSeq" id="XP_007870250.1">
    <property type="nucleotide sequence ID" value="XM_007872059.1"/>
</dbReference>
<evidence type="ECO:0000313" key="2">
    <source>
        <dbReference type="EMBL" id="EPQ51254.1"/>
    </source>
</evidence>
<feature type="compositionally biased region" description="Polar residues" evidence="1">
    <location>
        <begin position="129"/>
        <end position="144"/>
    </location>
</feature>
<dbReference type="KEGG" id="gtr:GLOTRDRAFT_96451"/>
<name>S7RFG4_GLOTA</name>
<feature type="region of interest" description="Disordered" evidence="1">
    <location>
        <begin position="1"/>
        <end position="22"/>
    </location>
</feature>
<reference evidence="2 3" key="1">
    <citation type="journal article" date="2012" name="Science">
        <title>The Paleozoic origin of enzymatic lignin decomposition reconstructed from 31 fungal genomes.</title>
        <authorList>
            <person name="Floudas D."/>
            <person name="Binder M."/>
            <person name="Riley R."/>
            <person name="Barry K."/>
            <person name="Blanchette R.A."/>
            <person name="Henrissat B."/>
            <person name="Martinez A.T."/>
            <person name="Otillar R."/>
            <person name="Spatafora J.W."/>
            <person name="Yadav J.S."/>
            <person name="Aerts A."/>
            <person name="Benoit I."/>
            <person name="Boyd A."/>
            <person name="Carlson A."/>
            <person name="Copeland A."/>
            <person name="Coutinho P.M."/>
            <person name="de Vries R.P."/>
            <person name="Ferreira P."/>
            <person name="Findley K."/>
            <person name="Foster B."/>
            <person name="Gaskell J."/>
            <person name="Glotzer D."/>
            <person name="Gorecki P."/>
            <person name="Heitman J."/>
            <person name="Hesse C."/>
            <person name="Hori C."/>
            <person name="Igarashi K."/>
            <person name="Jurgens J.A."/>
            <person name="Kallen N."/>
            <person name="Kersten P."/>
            <person name="Kohler A."/>
            <person name="Kuees U."/>
            <person name="Kumar T.K.A."/>
            <person name="Kuo A."/>
            <person name="LaButti K."/>
            <person name="Larrondo L.F."/>
            <person name="Lindquist E."/>
            <person name="Ling A."/>
            <person name="Lombard V."/>
            <person name="Lucas S."/>
            <person name="Lundell T."/>
            <person name="Martin R."/>
            <person name="McLaughlin D.J."/>
            <person name="Morgenstern I."/>
            <person name="Morin E."/>
            <person name="Murat C."/>
            <person name="Nagy L.G."/>
            <person name="Nolan M."/>
            <person name="Ohm R.A."/>
            <person name="Patyshakuliyeva A."/>
            <person name="Rokas A."/>
            <person name="Ruiz-Duenas F.J."/>
            <person name="Sabat G."/>
            <person name="Salamov A."/>
            <person name="Samejima M."/>
            <person name="Schmutz J."/>
            <person name="Slot J.C."/>
            <person name="St John F."/>
            <person name="Stenlid J."/>
            <person name="Sun H."/>
            <person name="Sun S."/>
            <person name="Syed K."/>
            <person name="Tsang A."/>
            <person name="Wiebenga A."/>
            <person name="Young D."/>
            <person name="Pisabarro A."/>
            <person name="Eastwood D.C."/>
            <person name="Martin F."/>
            <person name="Cullen D."/>
            <person name="Grigoriev I.V."/>
            <person name="Hibbett D.S."/>
        </authorList>
    </citation>
    <scope>NUCLEOTIDE SEQUENCE [LARGE SCALE GENOMIC DNA]</scope>
    <source>
        <strain evidence="2 3">ATCC 11539</strain>
    </source>
</reference>
<evidence type="ECO:0008006" key="4">
    <source>
        <dbReference type="Google" id="ProtNLM"/>
    </source>
</evidence>
<protein>
    <recommendedName>
        <fullName evidence="4">No apical meristem-associated C-terminal domain-containing protein</fullName>
    </recommendedName>
</protein>
<organism evidence="2 3">
    <name type="scientific">Gloeophyllum trabeum (strain ATCC 11539 / FP-39264 / Madison 617)</name>
    <name type="common">Brown rot fungus</name>
    <dbReference type="NCBI Taxonomy" id="670483"/>
    <lineage>
        <taxon>Eukaryota</taxon>
        <taxon>Fungi</taxon>
        <taxon>Dikarya</taxon>
        <taxon>Basidiomycota</taxon>
        <taxon>Agaricomycotina</taxon>
        <taxon>Agaricomycetes</taxon>
        <taxon>Gloeophyllales</taxon>
        <taxon>Gloeophyllaceae</taxon>
        <taxon>Gloeophyllum</taxon>
    </lineage>
</organism>
<dbReference type="GeneID" id="19309848"/>
<dbReference type="HOGENOM" id="CLU_1563026_0_0_1"/>
<gene>
    <name evidence="2" type="ORF">GLOTRDRAFT_96451</name>
</gene>
<dbReference type="EMBL" id="KB469311">
    <property type="protein sequence ID" value="EPQ51254.1"/>
    <property type="molecule type" value="Genomic_DNA"/>
</dbReference>